<dbReference type="CDD" id="cd01125">
    <property type="entry name" value="RepA_RSF1010_like"/>
    <property type="match status" value="1"/>
</dbReference>
<dbReference type="SUPFAM" id="SSF52540">
    <property type="entry name" value="P-loop containing nucleoside triphosphate hydrolases"/>
    <property type="match status" value="1"/>
</dbReference>
<feature type="coiled-coil region" evidence="1">
    <location>
        <begin position="228"/>
        <end position="296"/>
    </location>
</feature>
<dbReference type="Pfam" id="PF13481">
    <property type="entry name" value="AAA_25"/>
    <property type="match status" value="1"/>
</dbReference>
<reference evidence="2" key="1">
    <citation type="submission" date="2011-05" db="EMBL/GenBank/DDBJ databases">
        <title>Unity in variety -- the pan-genome of the Chlamydiae.</title>
        <authorList>
            <person name="Collingro A."/>
            <person name="Tischler P."/>
            <person name="Weinmaier T."/>
            <person name="Penz T."/>
            <person name="Heinz E."/>
            <person name="Brunham R.C."/>
            <person name="Read T.D."/>
            <person name="Bavoil P.M."/>
            <person name="Sachse K."/>
            <person name="Kahane S."/>
            <person name="Friedman M.G."/>
            <person name="Rattei T."/>
            <person name="Myers G.S.A."/>
            <person name="Horn M."/>
        </authorList>
    </citation>
    <scope>NUCLEOTIDE SEQUENCE</scope>
    <source>
        <strain evidence="2">2032/99</strain>
    </source>
</reference>
<gene>
    <name evidence="2" type="ORF">WCH_CV17530</name>
</gene>
<proteinExistence type="predicted"/>
<dbReference type="EMBL" id="FR872650">
    <property type="protein sequence ID" value="CCB91128.1"/>
    <property type="molecule type" value="Genomic_DNA"/>
</dbReference>
<evidence type="ECO:0000313" key="2">
    <source>
        <dbReference type="EMBL" id="CCB91128.1"/>
    </source>
</evidence>
<dbReference type="InterPro" id="IPR038724">
    <property type="entry name" value="RepA"/>
</dbReference>
<keyword evidence="1" id="KW-0175">Coiled coil</keyword>
<organism evidence="2">
    <name type="scientific">Waddlia chondrophila 2032/99</name>
    <dbReference type="NCBI Taxonomy" id="765953"/>
    <lineage>
        <taxon>Bacteria</taxon>
        <taxon>Pseudomonadati</taxon>
        <taxon>Chlamydiota</taxon>
        <taxon>Chlamydiia</taxon>
        <taxon>Parachlamydiales</taxon>
        <taxon>Waddliaceae</taxon>
        <taxon>Waddlia</taxon>
    </lineage>
</organism>
<protein>
    <recommendedName>
        <fullName evidence="3">AAA+ ATPase domain-containing protein</fullName>
    </recommendedName>
</protein>
<sequence length="683" mass="75198">MKKATSNELKSRLDKANFTTSSNNQTLLKVDEKQMELFFRVIFKNIKDGFVSLRGFKEDQTTAFKPQGYSLSDVGLLLALERLGNLSASMPGVVFCSPICTFICSDKATGKHISSGAAIIVDLDNVNPLKSRETLERILGKPTLVVASGGEWQDPDSTEPLPRLHLYWRLSIPTHTETNHERLKAVRKLAAGIVGADPTAASVVHPMRLPGSWHTKDSPKLCEILELNEGVEVSLEFAERALKKYEEKQKAFKADGQANYSHSDSWDNEQFTAYGKRALEEELLQLSAAVEGERNTCLNKTAFRLGQLVATKQLTEDYVFEKLMEVALRIGLAEGEASRTIKSGLSSGMSKPREIHGNANTPKEFIFIKISDLEASPPGWIVENYLEENTISEVFGDPGAGKTFLALDFAIHVALGKSWLGNEVNQGSVFYIAGEGFGGLTRRQRAWSLFNNQSLDDAPLFISQQPAMFMDKNSAMAVASSVDRLASIHGSPKLVVIDTLARNFGEGNENTASDMNMFIANLDICIRIPFGCCVLIVHHTGHADKTRGRGSTALKGALDSEYQVVKEKDKITVCATKMKDATLPDPLTFQLTEVGLGIFDKKNKEVTSAALKAVGVVEDDLERIRELIPNEGINQTNLSKTVNQVLNLSQKSLRGLLEKGLGKFWSVEEGDKNAKIYKPFFSN</sequence>
<dbReference type="AlphaFoldDB" id="F8LCB4"/>
<name>F8LCB4_9BACT</name>
<dbReference type="Gene3D" id="3.40.50.300">
    <property type="entry name" value="P-loop containing nucleotide triphosphate hydrolases"/>
    <property type="match status" value="1"/>
</dbReference>
<dbReference type="InterPro" id="IPR027417">
    <property type="entry name" value="P-loop_NTPase"/>
</dbReference>
<evidence type="ECO:0008006" key="3">
    <source>
        <dbReference type="Google" id="ProtNLM"/>
    </source>
</evidence>
<evidence type="ECO:0000256" key="1">
    <source>
        <dbReference type="SAM" id="Coils"/>
    </source>
</evidence>
<accession>F8LCB4</accession>